<reference evidence="7 8" key="1">
    <citation type="submission" date="2016-01" db="EMBL/GenBank/DDBJ databases">
        <title>Genome Sequences of Twelve Sporeforming Bacillus Species Isolated from Foods.</title>
        <authorList>
            <person name="Berendsen E.M."/>
            <person name="Wells-Bennik M.H."/>
            <person name="Krawcyk A.O."/>
            <person name="De Jong A."/>
            <person name="Holsappel S."/>
            <person name="Eijlander R.T."/>
            <person name="Kuipers O.P."/>
        </authorList>
    </citation>
    <scope>NUCLEOTIDE SEQUENCE [LARGE SCALE GENOMIC DNA]</scope>
    <source>
        <strain evidence="7 8">B4099</strain>
    </source>
</reference>
<dbReference type="Pfam" id="PF00005">
    <property type="entry name" value="ABC_tran"/>
    <property type="match status" value="1"/>
</dbReference>
<dbReference type="GO" id="GO:0140359">
    <property type="term" value="F:ABC-type transporter activity"/>
    <property type="evidence" value="ECO:0007669"/>
    <property type="project" value="UniProtKB-ARBA"/>
</dbReference>
<dbReference type="PROSITE" id="PS50893">
    <property type="entry name" value="ABC_TRANSPORTER_2"/>
    <property type="match status" value="1"/>
</dbReference>
<name>A0A150KJN3_HEYCO</name>
<keyword evidence="5" id="KW-1278">Translocase</keyword>
<dbReference type="Proteomes" id="UP000075304">
    <property type="component" value="Unassembled WGS sequence"/>
</dbReference>
<dbReference type="GO" id="GO:0005524">
    <property type="term" value="F:ATP binding"/>
    <property type="evidence" value="ECO:0007669"/>
    <property type="project" value="UniProtKB-KW"/>
</dbReference>
<evidence type="ECO:0000256" key="4">
    <source>
        <dbReference type="ARBA" id="ARBA00022840"/>
    </source>
</evidence>
<dbReference type="PANTHER" id="PTHR43875">
    <property type="entry name" value="MALTODEXTRIN IMPORT ATP-BINDING PROTEIN MSMX"/>
    <property type="match status" value="1"/>
</dbReference>
<comment type="caution">
    <text evidence="7">The sequence shown here is derived from an EMBL/GenBank/DDBJ whole genome shotgun (WGS) entry which is preliminary data.</text>
</comment>
<accession>A0A150KJN3</accession>
<dbReference type="PROSITE" id="PS00211">
    <property type="entry name" value="ABC_TRANSPORTER_1"/>
    <property type="match status" value="1"/>
</dbReference>
<dbReference type="SUPFAM" id="SSF52540">
    <property type="entry name" value="P-loop containing nucleoside triphosphate hydrolases"/>
    <property type="match status" value="1"/>
</dbReference>
<keyword evidence="2" id="KW-1003">Cell membrane</keyword>
<dbReference type="Pfam" id="PF08402">
    <property type="entry name" value="TOBE_2"/>
    <property type="match status" value="1"/>
</dbReference>
<evidence type="ECO:0000256" key="2">
    <source>
        <dbReference type="ARBA" id="ARBA00022475"/>
    </source>
</evidence>
<dbReference type="InterPro" id="IPR013611">
    <property type="entry name" value="Transp-assoc_OB_typ2"/>
</dbReference>
<dbReference type="SUPFAM" id="SSF50331">
    <property type="entry name" value="MOP-like"/>
    <property type="match status" value="1"/>
</dbReference>
<keyword evidence="4" id="KW-0067">ATP-binding</keyword>
<evidence type="ECO:0000313" key="8">
    <source>
        <dbReference type="Proteomes" id="UP000075304"/>
    </source>
</evidence>
<dbReference type="Gene3D" id="3.40.50.300">
    <property type="entry name" value="P-loop containing nucleotide triphosphate hydrolases"/>
    <property type="match status" value="1"/>
</dbReference>
<dbReference type="InterPro" id="IPR003593">
    <property type="entry name" value="AAA+_ATPase"/>
</dbReference>
<evidence type="ECO:0000256" key="3">
    <source>
        <dbReference type="ARBA" id="ARBA00022741"/>
    </source>
</evidence>
<dbReference type="FunFam" id="3.40.50.300:FF:000042">
    <property type="entry name" value="Maltose/maltodextrin ABC transporter, ATP-binding protein"/>
    <property type="match status" value="1"/>
</dbReference>
<evidence type="ECO:0000256" key="6">
    <source>
        <dbReference type="ARBA" id="ARBA00023136"/>
    </source>
</evidence>
<dbReference type="PATRIC" id="fig|1398.25.peg.32"/>
<dbReference type="InterPro" id="IPR027417">
    <property type="entry name" value="P-loop_NTPase"/>
</dbReference>
<dbReference type="Gene3D" id="2.40.50.100">
    <property type="match status" value="1"/>
</dbReference>
<evidence type="ECO:0000256" key="5">
    <source>
        <dbReference type="ARBA" id="ARBA00022967"/>
    </source>
</evidence>
<dbReference type="AlphaFoldDB" id="A0A150KJN3"/>
<keyword evidence="3" id="KW-0547">Nucleotide-binding</keyword>
<dbReference type="GO" id="GO:0055052">
    <property type="term" value="C:ATP-binding cassette (ABC) transporter complex, substrate-binding subunit-containing"/>
    <property type="evidence" value="ECO:0007669"/>
    <property type="project" value="TreeGrafter"/>
</dbReference>
<dbReference type="InterPro" id="IPR003439">
    <property type="entry name" value="ABC_transporter-like_ATP-bd"/>
</dbReference>
<keyword evidence="1" id="KW-0813">Transport</keyword>
<dbReference type="Gene3D" id="2.40.50.140">
    <property type="entry name" value="Nucleic acid-binding proteins"/>
    <property type="match status" value="1"/>
</dbReference>
<gene>
    <name evidence="7" type="ORF">B4099_1534</name>
</gene>
<dbReference type="InterPro" id="IPR047641">
    <property type="entry name" value="ABC_transpr_MalK/UgpC-like"/>
</dbReference>
<dbReference type="RefSeq" id="WP_029143023.1">
    <property type="nucleotide sequence ID" value="NZ_CP051674.1"/>
</dbReference>
<evidence type="ECO:0000256" key="1">
    <source>
        <dbReference type="ARBA" id="ARBA00022448"/>
    </source>
</evidence>
<protein>
    <submittedName>
        <fullName evidence="7">Uncharacterized protein</fullName>
    </submittedName>
</protein>
<dbReference type="GO" id="GO:0016887">
    <property type="term" value="F:ATP hydrolysis activity"/>
    <property type="evidence" value="ECO:0007669"/>
    <property type="project" value="InterPro"/>
</dbReference>
<dbReference type="InterPro" id="IPR008995">
    <property type="entry name" value="Mo/tungstate-bd_C_term_dom"/>
</dbReference>
<proteinExistence type="predicted"/>
<dbReference type="EMBL" id="LQYI01000010">
    <property type="protein sequence ID" value="KYC73176.1"/>
    <property type="molecule type" value="Genomic_DNA"/>
</dbReference>
<dbReference type="SMART" id="SM00382">
    <property type="entry name" value="AAA"/>
    <property type="match status" value="1"/>
</dbReference>
<dbReference type="InterPro" id="IPR017871">
    <property type="entry name" value="ABC_transporter-like_CS"/>
</dbReference>
<dbReference type="PANTHER" id="PTHR43875:SF15">
    <property type="entry name" value="TREHALOSE IMPORT ATP-BINDING PROTEIN SUGC"/>
    <property type="match status" value="1"/>
</dbReference>
<keyword evidence="6" id="KW-0472">Membrane</keyword>
<organism evidence="7 8">
    <name type="scientific">Heyndrickxia coagulans</name>
    <name type="common">Weizmannia coagulans</name>
    <dbReference type="NCBI Taxonomy" id="1398"/>
    <lineage>
        <taxon>Bacteria</taxon>
        <taxon>Bacillati</taxon>
        <taxon>Bacillota</taxon>
        <taxon>Bacilli</taxon>
        <taxon>Bacillales</taxon>
        <taxon>Bacillaceae</taxon>
        <taxon>Heyndrickxia</taxon>
    </lineage>
</organism>
<dbReference type="GeneID" id="29812776"/>
<dbReference type="InterPro" id="IPR012340">
    <property type="entry name" value="NA-bd_OB-fold"/>
</dbReference>
<sequence length="364" mass="40899">MPKIEMVNVSKSYGKGATVLSDIHFSVEQGEFFVLVGPSGCGKSTILRMIAGLEDISGGQLYIDNRPANYVLPKDRQVSMVFQNYALYPHMTVRENILFGINSKEKLTKQEKEARLKHALALVQLEPFAEKKPRALSGGQRQRVALARAIVSQAPICLMDEPLSNLDAKLRTEMRAEIRQLQRQLGLTMIYVTHDQVEAMTMGDRIMILNEGRIQQIGEPIEIYNDPANQFAASFIGSPQMNFTEAYVEEEKRFRIPDGPAVQPGFSFPKPTCILGIRPEHFKPNAKSGDAAIQATVKSAEQLGDKTIIWFAFGNTQWKAKWAGQWQLDPDDRITVYFSPEDVHFFDPDTREKAFNMEKGGVSV</sequence>
<evidence type="ECO:0000313" key="7">
    <source>
        <dbReference type="EMBL" id="KYC73176.1"/>
    </source>
</evidence>